<sequence length="113" mass="11871">MGTTETGSTTWQALFPGMATIKLERGDATYNVQTITTEVTNFGESGGGKSTESIAHFGGAYLTVVKPQEDFEVALDVDVMDTTWSQVMSDDITAVGSTIGSAIQVKSGGEQDP</sequence>
<feature type="non-terminal residue" evidence="1">
    <location>
        <position position="113"/>
    </location>
</feature>
<proteinExistence type="predicted"/>
<organism evidence="1">
    <name type="scientific">marine sediment metagenome</name>
    <dbReference type="NCBI Taxonomy" id="412755"/>
    <lineage>
        <taxon>unclassified sequences</taxon>
        <taxon>metagenomes</taxon>
        <taxon>ecological metagenomes</taxon>
    </lineage>
</organism>
<name>A0A0F9AMD4_9ZZZZ</name>
<accession>A0A0F9AMD4</accession>
<dbReference type="AlphaFoldDB" id="A0A0F9AMD4"/>
<reference evidence="1" key="1">
    <citation type="journal article" date="2015" name="Nature">
        <title>Complex archaea that bridge the gap between prokaryotes and eukaryotes.</title>
        <authorList>
            <person name="Spang A."/>
            <person name="Saw J.H."/>
            <person name="Jorgensen S.L."/>
            <person name="Zaremba-Niedzwiedzka K."/>
            <person name="Martijn J."/>
            <person name="Lind A.E."/>
            <person name="van Eijk R."/>
            <person name="Schleper C."/>
            <person name="Guy L."/>
            <person name="Ettema T.J."/>
        </authorList>
    </citation>
    <scope>NUCLEOTIDE SEQUENCE</scope>
</reference>
<dbReference type="EMBL" id="LAZR01056822">
    <property type="protein sequence ID" value="KKK73351.1"/>
    <property type="molecule type" value="Genomic_DNA"/>
</dbReference>
<evidence type="ECO:0000313" key="1">
    <source>
        <dbReference type="EMBL" id="KKK73351.1"/>
    </source>
</evidence>
<protein>
    <submittedName>
        <fullName evidence="1">Uncharacterized protein</fullName>
    </submittedName>
</protein>
<comment type="caution">
    <text evidence="1">The sequence shown here is derived from an EMBL/GenBank/DDBJ whole genome shotgun (WGS) entry which is preliminary data.</text>
</comment>
<gene>
    <name evidence="1" type="ORF">LCGC14_2894720</name>
</gene>